<proteinExistence type="predicted"/>
<evidence type="ECO:0000313" key="1">
    <source>
        <dbReference type="EMBL" id="ARF52134.1"/>
    </source>
</evidence>
<dbReference type="EMBL" id="CP017587">
    <property type="protein sequence ID" value="ARF52134.1"/>
    <property type="molecule type" value="Genomic_DNA"/>
</dbReference>
<dbReference type="SUPFAM" id="SSF56973">
    <property type="entry name" value="Aerolisin/ETX pore-forming domain"/>
    <property type="match status" value="1"/>
</dbReference>
<dbReference type="Proteomes" id="UP000192380">
    <property type="component" value="Plasmid pDSJ06"/>
</dbReference>
<keyword evidence="2" id="KW-1185">Reference proteome</keyword>
<keyword evidence="1" id="KW-0614">Plasmid</keyword>
<protein>
    <submittedName>
        <fullName evidence="1">Uncharacterized protein</fullName>
    </submittedName>
</protein>
<accession>A0ABM6KBK1</accession>
<reference evidence="1 2" key="1">
    <citation type="submission" date="2016-10" db="EMBL/GenBank/DDBJ databases">
        <title>Complete Genome Assembly of Pantoea stewartii subsp. stewartii DC283, a Corn Pathogen.</title>
        <authorList>
            <person name="Duong D.A."/>
            <person name="Stevens A.M."/>
            <person name="Jensen R.V."/>
        </authorList>
    </citation>
    <scope>NUCLEOTIDE SEQUENCE [LARGE SCALE GENOMIC DNA]</scope>
    <source>
        <strain evidence="1 2">DC283</strain>
        <plasmid evidence="1 2">pDSJ06</plasmid>
    </source>
</reference>
<sequence>MLSETTVFIVPQHKIHLFNKAVDNYNPQTSEADGIGVLSVEWHLVIKDYTEKKKDPKHQTTLTITARSVLYSSLEDMNADYLAAQSHFKQSSFLQSGIPIKNSVDIFDKLPPANRDTFNRSLPKTATTNQLEAIVLFAPNLQNIGVIDNTHSSATTTYEKSLTTGFTFTSSQTFSAEASFEASAEVVKAGVKIGFSISFTEEWSKSTTDTFSFSVGPNKKAFTYQGYLQARILRYNPADDSFAYVNSVARFVTNILTTSEVPLVDNA</sequence>
<name>A0ABM6KBK1_PANSE</name>
<geneLocation type="plasmid" evidence="1 2">
    <name>pDSJ06</name>
</geneLocation>
<dbReference type="RefSeq" id="WP_052310142.1">
    <property type="nucleotide sequence ID" value="NZ_AHIE01000025.1"/>
</dbReference>
<gene>
    <name evidence="1" type="ORF">DSJ_22975</name>
</gene>
<evidence type="ECO:0000313" key="2">
    <source>
        <dbReference type="Proteomes" id="UP000192380"/>
    </source>
</evidence>
<organism evidence="1 2">
    <name type="scientific">Pantoea stewartii subsp. stewartii DC283</name>
    <dbReference type="NCBI Taxonomy" id="660596"/>
    <lineage>
        <taxon>Bacteria</taxon>
        <taxon>Pseudomonadati</taxon>
        <taxon>Pseudomonadota</taxon>
        <taxon>Gammaproteobacteria</taxon>
        <taxon>Enterobacterales</taxon>
        <taxon>Erwiniaceae</taxon>
        <taxon>Pantoea</taxon>
    </lineage>
</organism>
<dbReference type="Gene3D" id="2.170.15.10">
    <property type="entry name" value="Proaerolysin, chain A, domain 3"/>
    <property type="match status" value="1"/>
</dbReference>